<dbReference type="EMBL" id="JARAOO010000005">
    <property type="protein sequence ID" value="KAJ7968031.1"/>
    <property type="molecule type" value="Genomic_DNA"/>
</dbReference>
<keyword evidence="3" id="KW-0238">DNA-binding</keyword>
<evidence type="ECO:0000313" key="7">
    <source>
        <dbReference type="Proteomes" id="UP001163823"/>
    </source>
</evidence>
<dbReference type="CDD" id="cd10017">
    <property type="entry name" value="B3_DNA"/>
    <property type="match status" value="1"/>
</dbReference>
<evidence type="ECO:0000256" key="5">
    <source>
        <dbReference type="ARBA" id="ARBA00023242"/>
    </source>
</evidence>
<dbReference type="SUPFAM" id="SSF101936">
    <property type="entry name" value="DNA-binding pseudobarrel domain"/>
    <property type="match status" value="1"/>
</dbReference>
<evidence type="ECO:0000256" key="3">
    <source>
        <dbReference type="ARBA" id="ARBA00023125"/>
    </source>
</evidence>
<dbReference type="InterPro" id="IPR003340">
    <property type="entry name" value="B3_DNA-bd"/>
</dbReference>
<organism evidence="6 7">
    <name type="scientific">Quillaja saponaria</name>
    <name type="common">Soap bark tree</name>
    <dbReference type="NCBI Taxonomy" id="32244"/>
    <lineage>
        <taxon>Eukaryota</taxon>
        <taxon>Viridiplantae</taxon>
        <taxon>Streptophyta</taxon>
        <taxon>Embryophyta</taxon>
        <taxon>Tracheophyta</taxon>
        <taxon>Spermatophyta</taxon>
        <taxon>Magnoliopsida</taxon>
        <taxon>eudicotyledons</taxon>
        <taxon>Gunneridae</taxon>
        <taxon>Pentapetalae</taxon>
        <taxon>rosids</taxon>
        <taxon>fabids</taxon>
        <taxon>Fabales</taxon>
        <taxon>Quillajaceae</taxon>
        <taxon>Quillaja</taxon>
    </lineage>
</organism>
<comment type="subcellular location">
    <subcellularLocation>
        <location evidence="1">Nucleus</location>
    </subcellularLocation>
</comment>
<dbReference type="Gene3D" id="2.40.330.10">
    <property type="entry name" value="DNA-binding pseudobarrel domain"/>
    <property type="match status" value="1"/>
</dbReference>
<evidence type="ECO:0000256" key="1">
    <source>
        <dbReference type="ARBA" id="ARBA00004123"/>
    </source>
</evidence>
<gene>
    <name evidence="6" type="ORF">O6P43_012195</name>
</gene>
<name>A0AAD7M146_QUISA</name>
<dbReference type="GO" id="GO:0005634">
    <property type="term" value="C:nucleus"/>
    <property type="evidence" value="ECO:0007669"/>
    <property type="project" value="UniProtKB-SubCell"/>
</dbReference>
<sequence length="125" mass="14817">MSSSSQLFDKQLTKTDVEYRLQFPTRIQETHLSEIVAGSNYVDFDVKYGNEEKQHTFRCKIRNGKDDLYKKPVITKGWLHIVREKGFREGDMLKFYKVQGDSVNFKFEVYRKIKLFGQEIWGVLP</sequence>
<keyword evidence="2" id="KW-0805">Transcription regulation</keyword>
<evidence type="ECO:0000256" key="2">
    <source>
        <dbReference type="ARBA" id="ARBA00023015"/>
    </source>
</evidence>
<dbReference type="Proteomes" id="UP001163823">
    <property type="component" value="Chromosome 5"/>
</dbReference>
<dbReference type="GO" id="GO:0003677">
    <property type="term" value="F:DNA binding"/>
    <property type="evidence" value="ECO:0007669"/>
    <property type="project" value="UniProtKB-KW"/>
</dbReference>
<keyword evidence="5" id="KW-0539">Nucleus</keyword>
<dbReference type="KEGG" id="qsa:O6P43_012195"/>
<dbReference type="AlphaFoldDB" id="A0AAD7M146"/>
<accession>A0AAD7M146</accession>
<proteinExistence type="predicted"/>
<comment type="caution">
    <text evidence="6">The sequence shown here is derived from an EMBL/GenBank/DDBJ whole genome shotgun (WGS) entry which is preliminary data.</text>
</comment>
<evidence type="ECO:0000313" key="6">
    <source>
        <dbReference type="EMBL" id="KAJ7968031.1"/>
    </source>
</evidence>
<reference evidence="6" key="1">
    <citation type="journal article" date="2023" name="Science">
        <title>Elucidation of the pathway for biosynthesis of saponin adjuvants from the soapbark tree.</title>
        <authorList>
            <person name="Reed J."/>
            <person name="Orme A."/>
            <person name="El-Demerdash A."/>
            <person name="Owen C."/>
            <person name="Martin L.B.B."/>
            <person name="Misra R.C."/>
            <person name="Kikuchi S."/>
            <person name="Rejzek M."/>
            <person name="Martin A.C."/>
            <person name="Harkess A."/>
            <person name="Leebens-Mack J."/>
            <person name="Louveau T."/>
            <person name="Stephenson M.J."/>
            <person name="Osbourn A."/>
        </authorList>
    </citation>
    <scope>NUCLEOTIDE SEQUENCE</scope>
    <source>
        <strain evidence="6">S10</strain>
    </source>
</reference>
<keyword evidence="7" id="KW-1185">Reference proteome</keyword>
<dbReference type="InterPro" id="IPR015300">
    <property type="entry name" value="DNA-bd_pseudobarrel_sf"/>
</dbReference>
<evidence type="ECO:0000256" key="4">
    <source>
        <dbReference type="ARBA" id="ARBA00023163"/>
    </source>
</evidence>
<keyword evidence="4" id="KW-0804">Transcription</keyword>
<protein>
    <submittedName>
        <fullName evidence="6">B3 domain-containing protein</fullName>
    </submittedName>
</protein>